<evidence type="ECO:0000313" key="3">
    <source>
        <dbReference type="Proteomes" id="UP001458880"/>
    </source>
</evidence>
<sequence>MLLLLLSVNGKARRKKDVFKVEALHSTSTIFVECWQEFIRHFSVNYDIKMRKIDLELLSIKECQLGVKAYISSSLPLTRTTMMAMKLFLGVSQLVGAEFVKSNYDDGDETFPGSESDETVRTDTAQNPAASTSGNSDEATSEKSVQFALGFPSHQMLHPTLP</sequence>
<comment type="caution">
    <text evidence="2">The sequence shown here is derived from an EMBL/GenBank/DDBJ whole genome shotgun (WGS) entry which is preliminary data.</text>
</comment>
<accession>A0AAW1LA87</accession>
<reference evidence="2 3" key="1">
    <citation type="journal article" date="2024" name="BMC Genomics">
        <title>De novo assembly and annotation of Popillia japonica's genome with initial clues to its potential as an invasive pest.</title>
        <authorList>
            <person name="Cucini C."/>
            <person name="Boschi S."/>
            <person name="Funari R."/>
            <person name="Cardaioli E."/>
            <person name="Iannotti N."/>
            <person name="Marturano G."/>
            <person name="Paoli F."/>
            <person name="Bruttini M."/>
            <person name="Carapelli A."/>
            <person name="Frati F."/>
            <person name="Nardi F."/>
        </authorList>
    </citation>
    <scope>NUCLEOTIDE SEQUENCE [LARGE SCALE GENOMIC DNA]</scope>
    <source>
        <strain evidence="2">DMR45628</strain>
    </source>
</reference>
<proteinExistence type="predicted"/>
<gene>
    <name evidence="2" type="ORF">QE152_g13913</name>
</gene>
<dbReference type="EMBL" id="JASPKY010000137">
    <property type="protein sequence ID" value="KAK9731105.1"/>
    <property type="molecule type" value="Genomic_DNA"/>
</dbReference>
<keyword evidence="3" id="KW-1185">Reference proteome</keyword>
<feature type="region of interest" description="Disordered" evidence="1">
    <location>
        <begin position="107"/>
        <end position="145"/>
    </location>
</feature>
<feature type="compositionally biased region" description="Polar residues" evidence="1">
    <location>
        <begin position="122"/>
        <end position="144"/>
    </location>
</feature>
<organism evidence="2 3">
    <name type="scientific">Popillia japonica</name>
    <name type="common">Japanese beetle</name>
    <dbReference type="NCBI Taxonomy" id="7064"/>
    <lineage>
        <taxon>Eukaryota</taxon>
        <taxon>Metazoa</taxon>
        <taxon>Ecdysozoa</taxon>
        <taxon>Arthropoda</taxon>
        <taxon>Hexapoda</taxon>
        <taxon>Insecta</taxon>
        <taxon>Pterygota</taxon>
        <taxon>Neoptera</taxon>
        <taxon>Endopterygota</taxon>
        <taxon>Coleoptera</taxon>
        <taxon>Polyphaga</taxon>
        <taxon>Scarabaeiformia</taxon>
        <taxon>Scarabaeidae</taxon>
        <taxon>Rutelinae</taxon>
        <taxon>Popillia</taxon>
    </lineage>
</organism>
<name>A0AAW1LA87_POPJA</name>
<evidence type="ECO:0000256" key="1">
    <source>
        <dbReference type="SAM" id="MobiDB-lite"/>
    </source>
</evidence>
<dbReference type="AlphaFoldDB" id="A0AAW1LA87"/>
<protein>
    <submittedName>
        <fullName evidence="2">Uncharacterized protein</fullName>
    </submittedName>
</protein>
<evidence type="ECO:0000313" key="2">
    <source>
        <dbReference type="EMBL" id="KAK9731105.1"/>
    </source>
</evidence>
<dbReference type="Proteomes" id="UP001458880">
    <property type="component" value="Unassembled WGS sequence"/>
</dbReference>